<dbReference type="OrthoDB" id="10042665at2759"/>
<keyword evidence="4" id="KW-1185">Reference proteome</keyword>
<dbReference type="InterPro" id="IPR027417">
    <property type="entry name" value="P-loop_NTPase"/>
</dbReference>
<dbReference type="Pfam" id="PF00004">
    <property type="entry name" value="AAA"/>
    <property type="match status" value="1"/>
</dbReference>
<evidence type="ECO:0000313" key="3">
    <source>
        <dbReference type="EMBL" id="ESZ91573.1"/>
    </source>
</evidence>
<proteinExistence type="predicted"/>
<dbReference type="SMART" id="SM00382">
    <property type="entry name" value="AAA"/>
    <property type="match status" value="1"/>
</dbReference>
<sequence length="800" mass="91464">MPPDIRTPPFVHQNSLSSLSSIESSEDKSSCSSDIENSLSPVTSESTVAREKLSDPASATPDDPLVPNDGSENTANIKYSLVVSDESSSEPYTLTQNDVPFDFSRLYDKNDKQNDIVQGPPVIFEVIIEAEGFDKRAEQLRFENTIKAPDEHAIPPATTTELPPIKFEDLNVTSVTETRMEIHSQKLLGAIREVVDYYPMQNLSGDVVIIHEPYWILIHHEKELRGLLQKMSSPHEEHSSDNEEIAEHLKILIDFVQPQIHRLVPPIEKRLQNKVPTIAFDALGYLLRPGTLAYCQYEGEWVGCVIMWVKKKIAHWNIHVWFLSYDTEGFTRSYTDSSKSHKKHTIPRYEGEQDVTSLKVVPRVYWDAIDNGARREQFEARGARKVMLLNARFQLMNHKDETLEEQKRLYHGSIILDDLVNIQNFDASIESLWIWHEKELKDHIWMYKKGSESTQRISKLAEFLKLEGNDPKKLSKDQAWLIGPDVYCFLLDIKTWSITHIDRLSPIEESIPTKPVMEDAHLKIIKALAASRTGTKLAWGADSIRNKGKGVIILLHGPPGVGKTYSVEFTALSIKRPLLALTIADIGIKEANIEKELTSWFYLADRWKAVLLIDEADIFLERRKQTDLARNGIVSAFLRKMEYFSGLLFLTTNRVGHIDEAFMSRVHVVIEYPPLDDASRRAIWEGFFNKMRVDTGGSIRVVQSAKEYVMQDAKNLKIKLNGREIRNALQTAIALAEFEAKEDLDYSESENIQVTKDHFERVLDMSRSFRVYLDSIKVDTVELRAKNIYGRNDTEVSERL</sequence>
<dbReference type="AlphaFoldDB" id="W9C745"/>
<dbReference type="Pfam" id="PF22942">
    <property type="entry name" value="DUF7025"/>
    <property type="match status" value="1"/>
</dbReference>
<dbReference type="Proteomes" id="UP000019487">
    <property type="component" value="Unassembled WGS sequence"/>
</dbReference>
<dbReference type="GO" id="GO:0016887">
    <property type="term" value="F:ATP hydrolysis activity"/>
    <property type="evidence" value="ECO:0007669"/>
    <property type="project" value="InterPro"/>
</dbReference>
<dbReference type="PANTHER" id="PTHR46411:SF4">
    <property type="entry name" value="AAA+ ATPASE DOMAIN-CONTAINING PROTEIN"/>
    <property type="match status" value="1"/>
</dbReference>
<dbReference type="PANTHER" id="PTHR46411">
    <property type="entry name" value="FAMILY ATPASE, PUTATIVE-RELATED"/>
    <property type="match status" value="1"/>
</dbReference>
<accession>W9C745</accession>
<dbReference type="STRING" id="1432307.W9C745"/>
<dbReference type="HOGENOM" id="CLU_004471_6_0_1"/>
<dbReference type="SUPFAM" id="SSF52540">
    <property type="entry name" value="P-loop containing nucleoside triphosphate hydrolases"/>
    <property type="match status" value="1"/>
</dbReference>
<dbReference type="EMBL" id="AYSA01000481">
    <property type="protein sequence ID" value="ESZ91573.1"/>
    <property type="molecule type" value="Genomic_DNA"/>
</dbReference>
<organism evidence="3 4">
    <name type="scientific">Sclerotinia borealis (strain F-4128)</name>
    <dbReference type="NCBI Taxonomy" id="1432307"/>
    <lineage>
        <taxon>Eukaryota</taxon>
        <taxon>Fungi</taxon>
        <taxon>Dikarya</taxon>
        <taxon>Ascomycota</taxon>
        <taxon>Pezizomycotina</taxon>
        <taxon>Leotiomycetes</taxon>
        <taxon>Helotiales</taxon>
        <taxon>Sclerotiniaceae</taxon>
        <taxon>Sclerotinia</taxon>
    </lineage>
</organism>
<feature type="domain" description="AAA+ ATPase" evidence="2">
    <location>
        <begin position="549"/>
        <end position="674"/>
    </location>
</feature>
<dbReference type="InterPro" id="IPR003959">
    <property type="entry name" value="ATPase_AAA_core"/>
</dbReference>
<dbReference type="InterPro" id="IPR054289">
    <property type="entry name" value="DUF7025"/>
</dbReference>
<feature type="region of interest" description="Disordered" evidence="1">
    <location>
        <begin position="1"/>
        <end position="73"/>
    </location>
</feature>
<comment type="caution">
    <text evidence="3">The sequence shown here is derived from an EMBL/GenBank/DDBJ whole genome shotgun (WGS) entry which is preliminary data.</text>
</comment>
<dbReference type="Gene3D" id="3.40.50.300">
    <property type="entry name" value="P-loop containing nucleotide triphosphate hydrolases"/>
    <property type="match status" value="1"/>
</dbReference>
<dbReference type="GO" id="GO:0005524">
    <property type="term" value="F:ATP binding"/>
    <property type="evidence" value="ECO:0007669"/>
    <property type="project" value="InterPro"/>
</dbReference>
<reference evidence="3 4" key="1">
    <citation type="journal article" date="2014" name="Genome Announc.">
        <title>Draft genome sequence of Sclerotinia borealis, a psychrophilic plant pathogenic fungus.</title>
        <authorList>
            <person name="Mardanov A.V."/>
            <person name="Beletsky A.V."/>
            <person name="Kadnikov V.V."/>
            <person name="Ignatov A.N."/>
            <person name="Ravin N.V."/>
        </authorList>
    </citation>
    <scope>NUCLEOTIDE SEQUENCE [LARGE SCALE GENOMIC DNA]</scope>
    <source>
        <strain evidence="4">F-4157</strain>
    </source>
</reference>
<protein>
    <submittedName>
        <fullName evidence="3">ATPase</fullName>
    </submittedName>
</protein>
<evidence type="ECO:0000256" key="1">
    <source>
        <dbReference type="SAM" id="MobiDB-lite"/>
    </source>
</evidence>
<dbReference type="Pfam" id="PF23232">
    <property type="entry name" value="AAA_lid_13"/>
    <property type="match status" value="1"/>
</dbReference>
<evidence type="ECO:0000259" key="2">
    <source>
        <dbReference type="SMART" id="SM00382"/>
    </source>
</evidence>
<evidence type="ECO:0000313" key="4">
    <source>
        <dbReference type="Proteomes" id="UP000019487"/>
    </source>
</evidence>
<dbReference type="InterPro" id="IPR056599">
    <property type="entry name" value="AAA_lid_fung"/>
</dbReference>
<dbReference type="InterPro" id="IPR003593">
    <property type="entry name" value="AAA+_ATPase"/>
</dbReference>
<feature type="compositionally biased region" description="Polar residues" evidence="1">
    <location>
        <begin position="36"/>
        <end position="47"/>
    </location>
</feature>
<name>W9C745_SCLBF</name>
<gene>
    <name evidence="3" type="ORF">SBOR_8043</name>
</gene>